<evidence type="ECO:0000256" key="1">
    <source>
        <dbReference type="ARBA" id="ARBA00000900"/>
    </source>
</evidence>
<keyword evidence="8" id="KW-0833">Ubl conjugation pathway</keyword>
<proteinExistence type="predicted"/>
<keyword evidence="9" id="KW-0862">Zinc</keyword>
<keyword evidence="6" id="KW-0479">Metal-binding</keyword>
<keyword evidence="13" id="KW-0732">Signal</keyword>
<gene>
    <name evidence="15" type="primary">RHA2A</name>
    <name evidence="15" type="ORF">AXF42_Ash014676</name>
</gene>
<name>A0A2I0AKC0_9ASPA</name>
<comment type="subcellular location">
    <subcellularLocation>
        <location evidence="2">Membrane</location>
        <topology evidence="2">Multi-pass membrane protein</topology>
    </subcellularLocation>
</comment>
<dbReference type="Gene3D" id="3.30.40.10">
    <property type="entry name" value="Zinc/RING finger domain, C3HC4 (zinc finger)"/>
    <property type="match status" value="1"/>
</dbReference>
<keyword evidence="7 12" id="KW-0863">Zinc-finger</keyword>
<evidence type="ECO:0000256" key="12">
    <source>
        <dbReference type="PROSITE-ProRule" id="PRU00175"/>
    </source>
</evidence>
<organism evidence="15 16">
    <name type="scientific">Apostasia shenzhenica</name>
    <dbReference type="NCBI Taxonomy" id="1088818"/>
    <lineage>
        <taxon>Eukaryota</taxon>
        <taxon>Viridiplantae</taxon>
        <taxon>Streptophyta</taxon>
        <taxon>Embryophyta</taxon>
        <taxon>Tracheophyta</taxon>
        <taxon>Spermatophyta</taxon>
        <taxon>Magnoliopsida</taxon>
        <taxon>Liliopsida</taxon>
        <taxon>Asparagales</taxon>
        <taxon>Orchidaceae</taxon>
        <taxon>Apostasioideae</taxon>
        <taxon>Apostasia</taxon>
    </lineage>
</organism>
<dbReference type="InterPro" id="IPR013083">
    <property type="entry name" value="Znf_RING/FYVE/PHD"/>
</dbReference>
<keyword evidence="4" id="KW-0808">Transferase</keyword>
<evidence type="ECO:0000256" key="5">
    <source>
        <dbReference type="ARBA" id="ARBA00022692"/>
    </source>
</evidence>
<evidence type="ECO:0000313" key="15">
    <source>
        <dbReference type="EMBL" id="PKA56004.1"/>
    </source>
</evidence>
<keyword evidence="10" id="KW-1133">Transmembrane helix</keyword>
<dbReference type="EC" id="2.3.2.27" evidence="3"/>
<feature type="chain" id="PRO_5014130579" description="RING-type E3 ubiquitin transferase" evidence="13">
    <location>
        <begin position="17"/>
        <end position="115"/>
    </location>
</feature>
<evidence type="ECO:0000256" key="6">
    <source>
        <dbReference type="ARBA" id="ARBA00022723"/>
    </source>
</evidence>
<keyword evidence="5" id="KW-0812">Transmembrane</keyword>
<keyword evidence="16" id="KW-1185">Reference proteome</keyword>
<evidence type="ECO:0000256" key="8">
    <source>
        <dbReference type="ARBA" id="ARBA00022786"/>
    </source>
</evidence>
<dbReference type="PANTHER" id="PTHR45977">
    <property type="entry name" value="TARGET OF ERK KINASE MPK-1"/>
    <property type="match status" value="1"/>
</dbReference>
<dbReference type="Proteomes" id="UP000236161">
    <property type="component" value="Unassembled WGS sequence"/>
</dbReference>
<evidence type="ECO:0000256" key="11">
    <source>
        <dbReference type="ARBA" id="ARBA00023136"/>
    </source>
</evidence>
<evidence type="ECO:0000256" key="13">
    <source>
        <dbReference type="SAM" id="SignalP"/>
    </source>
</evidence>
<dbReference type="GO" id="GO:0008270">
    <property type="term" value="F:zinc ion binding"/>
    <property type="evidence" value="ECO:0007669"/>
    <property type="project" value="UniProtKB-KW"/>
</dbReference>
<feature type="signal peptide" evidence="13">
    <location>
        <begin position="1"/>
        <end position="16"/>
    </location>
</feature>
<accession>A0A2I0AKC0</accession>
<evidence type="ECO:0000256" key="7">
    <source>
        <dbReference type="ARBA" id="ARBA00022771"/>
    </source>
</evidence>
<evidence type="ECO:0000256" key="10">
    <source>
        <dbReference type="ARBA" id="ARBA00022989"/>
    </source>
</evidence>
<dbReference type="SMART" id="SM00184">
    <property type="entry name" value="RING"/>
    <property type="match status" value="1"/>
</dbReference>
<dbReference type="PROSITE" id="PS50089">
    <property type="entry name" value="ZF_RING_2"/>
    <property type="match status" value="1"/>
</dbReference>
<evidence type="ECO:0000313" key="16">
    <source>
        <dbReference type="Proteomes" id="UP000236161"/>
    </source>
</evidence>
<comment type="catalytic activity">
    <reaction evidence="1">
        <text>S-ubiquitinyl-[E2 ubiquitin-conjugating enzyme]-L-cysteine + [acceptor protein]-L-lysine = [E2 ubiquitin-conjugating enzyme]-L-cysteine + N(6)-ubiquitinyl-[acceptor protein]-L-lysine.</text>
        <dbReference type="EC" id="2.3.2.27"/>
    </reaction>
</comment>
<dbReference type="GO" id="GO:0016020">
    <property type="term" value="C:membrane"/>
    <property type="evidence" value="ECO:0007669"/>
    <property type="project" value="UniProtKB-SubCell"/>
</dbReference>
<evidence type="ECO:0000256" key="3">
    <source>
        <dbReference type="ARBA" id="ARBA00012483"/>
    </source>
</evidence>
<dbReference type="Pfam" id="PF13639">
    <property type="entry name" value="zf-RING_2"/>
    <property type="match status" value="1"/>
</dbReference>
<evidence type="ECO:0000256" key="2">
    <source>
        <dbReference type="ARBA" id="ARBA00004141"/>
    </source>
</evidence>
<sequence length="115" mass="13263">MNTFVAFVSQFLGLRCIVLEDVRGEWREEEASSSDDLQMDCCVCLSRLEEGAGTRKLPCHHLFHRECVDRWLAVCRRTCPLCRFCIDAKPPPASEELDYNDELVIWFSAFLVPGY</sequence>
<evidence type="ECO:0000259" key="14">
    <source>
        <dbReference type="PROSITE" id="PS50089"/>
    </source>
</evidence>
<protein>
    <recommendedName>
        <fullName evidence="3">RING-type E3 ubiquitin transferase</fullName>
        <ecNumber evidence="3">2.3.2.27</ecNumber>
    </recommendedName>
</protein>
<dbReference type="EMBL" id="KZ451976">
    <property type="protein sequence ID" value="PKA56004.1"/>
    <property type="molecule type" value="Genomic_DNA"/>
</dbReference>
<feature type="domain" description="RING-type" evidence="14">
    <location>
        <begin position="41"/>
        <end position="83"/>
    </location>
</feature>
<dbReference type="GO" id="GO:0000325">
    <property type="term" value="C:plant-type vacuole"/>
    <property type="evidence" value="ECO:0007669"/>
    <property type="project" value="TreeGrafter"/>
</dbReference>
<dbReference type="InterPro" id="IPR001841">
    <property type="entry name" value="Znf_RING"/>
</dbReference>
<dbReference type="GO" id="GO:0016567">
    <property type="term" value="P:protein ubiquitination"/>
    <property type="evidence" value="ECO:0007669"/>
    <property type="project" value="TreeGrafter"/>
</dbReference>
<keyword evidence="11" id="KW-0472">Membrane</keyword>
<dbReference type="AlphaFoldDB" id="A0A2I0AKC0"/>
<dbReference type="OrthoDB" id="8062037at2759"/>
<dbReference type="SUPFAM" id="SSF57850">
    <property type="entry name" value="RING/U-box"/>
    <property type="match status" value="1"/>
</dbReference>
<evidence type="ECO:0000256" key="9">
    <source>
        <dbReference type="ARBA" id="ARBA00022833"/>
    </source>
</evidence>
<dbReference type="STRING" id="1088818.A0A2I0AKC0"/>
<evidence type="ECO:0000256" key="4">
    <source>
        <dbReference type="ARBA" id="ARBA00022679"/>
    </source>
</evidence>
<dbReference type="GO" id="GO:0006511">
    <property type="term" value="P:ubiquitin-dependent protein catabolic process"/>
    <property type="evidence" value="ECO:0007669"/>
    <property type="project" value="TreeGrafter"/>
</dbReference>
<dbReference type="GO" id="GO:0061630">
    <property type="term" value="F:ubiquitin protein ligase activity"/>
    <property type="evidence" value="ECO:0007669"/>
    <property type="project" value="UniProtKB-EC"/>
</dbReference>
<reference evidence="15 16" key="1">
    <citation type="journal article" date="2017" name="Nature">
        <title>The Apostasia genome and the evolution of orchids.</title>
        <authorList>
            <person name="Zhang G.Q."/>
            <person name="Liu K.W."/>
            <person name="Li Z."/>
            <person name="Lohaus R."/>
            <person name="Hsiao Y.Y."/>
            <person name="Niu S.C."/>
            <person name="Wang J.Y."/>
            <person name="Lin Y.C."/>
            <person name="Xu Q."/>
            <person name="Chen L.J."/>
            <person name="Yoshida K."/>
            <person name="Fujiwara S."/>
            <person name="Wang Z.W."/>
            <person name="Zhang Y.Q."/>
            <person name="Mitsuda N."/>
            <person name="Wang M."/>
            <person name="Liu G.H."/>
            <person name="Pecoraro L."/>
            <person name="Huang H.X."/>
            <person name="Xiao X.J."/>
            <person name="Lin M."/>
            <person name="Wu X.Y."/>
            <person name="Wu W.L."/>
            <person name="Chen Y.Y."/>
            <person name="Chang S.B."/>
            <person name="Sakamoto S."/>
            <person name="Ohme-Takagi M."/>
            <person name="Yagi M."/>
            <person name="Zeng S.J."/>
            <person name="Shen C.Y."/>
            <person name="Yeh C.M."/>
            <person name="Luo Y.B."/>
            <person name="Tsai W.C."/>
            <person name="Van de Peer Y."/>
            <person name="Liu Z.J."/>
        </authorList>
    </citation>
    <scope>NUCLEOTIDE SEQUENCE [LARGE SCALE GENOMIC DNA]</scope>
    <source>
        <strain evidence="16">cv. Shenzhen</strain>
        <tissue evidence="15">Stem</tissue>
    </source>
</reference>
<dbReference type="PANTHER" id="PTHR45977:SF13">
    <property type="entry name" value="GB|AAF27103.1"/>
    <property type="match status" value="1"/>
</dbReference>